<dbReference type="InterPro" id="IPR029044">
    <property type="entry name" value="Nucleotide-diphossugar_trans"/>
</dbReference>
<dbReference type="EMBL" id="JAPFFF010000039">
    <property type="protein sequence ID" value="KAK8842074.1"/>
    <property type="molecule type" value="Genomic_DNA"/>
</dbReference>
<feature type="domain" description="UGGT thioredoxin-like" evidence="7">
    <location>
        <begin position="244"/>
        <end position="338"/>
    </location>
</feature>
<proteinExistence type="predicted"/>
<comment type="caution">
    <text evidence="10">The sequence shown here is derived from an EMBL/GenBank/DDBJ whole genome shotgun (WGS) entry which is preliminary data.</text>
</comment>
<accession>A0ABR2H789</accession>
<evidence type="ECO:0000256" key="6">
    <source>
        <dbReference type="SAM" id="SignalP"/>
    </source>
</evidence>
<keyword evidence="5" id="KW-0325">Glycoprotein</keyword>
<feature type="signal peptide" evidence="6">
    <location>
        <begin position="1"/>
        <end position="18"/>
    </location>
</feature>
<dbReference type="InterPro" id="IPR040692">
    <property type="entry name" value="UGGT_TRXL_3"/>
</dbReference>
<feature type="domain" description="Glucosyltransferase 24 catalytic" evidence="9">
    <location>
        <begin position="1030"/>
        <end position="1297"/>
    </location>
</feature>
<dbReference type="Pfam" id="PF18401">
    <property type="entry name" value="Thioredoxin_13"/>
    <property type="match status" value="1"/>
</dbReference>
<keyword evidence="3 6" id="KW-0732">Signal</keyword>
<comment type="cofactor">
    <cofactor evidence="1">
        <name>Ca(2+)</name>
        <dbReference type="ChEBI" id="CHEBI:29108"/>
    </cofactor>
</comment>
<evidence type="ECO:0000256" key="4">
    <source>
        <dbReference type="ARBA" id="ARBA00022824"/>
    </source>
</evidence>
<dbReference type="Gene3D" id="3.90.550.10">
    <property type="entry name" value="Spore Coat Polysaccharide Biosynthesis Protein SpsA, Chain A"/>
    <property type="match status" value="1"/>
</dbReference>
<feature type="chain" id="PRO_5045398227" evidence="6">
    <location>
        <begin position="19"/>
        <end position="1313"/>
    </location>
</feature>
<dbReference type="PANTHER" id="PTHR11226:SF0">
    <property type="entry name" value="UDP-GLUCOSE:GLYCOPROTEIN GLUCOSYLTRANSFERASE"/>
    <property type="match status" value="1"/>
</dbReference>
<evidence type="ECO:0000259" key="7">
    <source>
        <dbReference type="Pfam" id="PF18401"/>
    </source>
</evidence>
<dbReference type="InterPro" id="IPR040694">
    <property type="entry name" value="UGGT_TRXL_2"/>
</dbReference>
<reference evidence="10 11" key="1">
    <citation type="submission" date="2024-04" db="EMBL/GenBank/DDBJ databases">
        <title>Tritrichomonas musculus Genome.</title>
        <authorList>
            <person name="Alves-Ferreira E."/>
            <person name="Grigg M."/>
            <person name="Lorenzi H."/>
            <person name="Galac M."/>
        </authorList>
    </citation>
    <scope>NUCLEOTIDE SEQUENCE [LARGE SCALE GENOMIC DNA]</scope>
    <source>
        <strain evidence="10 11">EAF2021</strain>
    </source>
</reference>
<comment type="subcellular location">
    <subcellularLocation>
        <location evidence="2">Endoplasmic reticulum lumen</location>
    </subcellularLocation>
</comment>
<evidence type="ECO:0000256" key="5">
    <source>
        <dbReference type="ARBA" id="ARBA00023180"/>
    </source>
</evidence>
<evidence type="ECO:0000259" key="8">
    <source>
        <dbReference type="Pfam" id="PF18402"/>
    </source>
</evidence>
<dbReference type="InterPro" id="IPR040497">
    <property type="entry name" value="Glyco_transf_24"/>
</dbReference>
<evidence type="ECO:0000313" key="11">
    <source>
        <dbReference type="Proteomes" id="UP001470230"/>
    </source>
</evidence>
<protein>
    <submittedName>
        <fullName evidence="10">Uncharacterized protein</fullName>
    </submittedName>
</protein>
<dbReference type="PANTHER" id="PTHR11226">
    <property type="entry name" value="UDP-GLUCOSE GLYCOPROTEIN:GLUCOSYLTRANSFERASE"/>
    <property type="match status" value="1"/>
</dbReference>
<feature type="domain" description="UGGT thioredoxin-like" evidence="8">
    <location>
        <begin position="369"/>
        <end position="617"/>
    </location>
</feature>
<evidence type="ECO:0000259" key="9">
    <source>
        <dbReference type="Pfam" id="PF18404"/>
    </source>
</evidence>
<keyword evidence="11" id="KW-1185">Reference proteome</keyword>
<dbReference type="CDD" id="cd06432">
    <property type="entry name" value="GT8_HUGT1_C_like"/>
    <property type="match status" value="1"/>
</dbReference>
<evidence type="ECO:0000256" key="1">
    <source>
        <dbReference type="ARBA" id="ARBA00001913"/>
    </source>
</evidence>
<sequence>MLAFLFTFCLSTFRPDHAVSLSVVAPWYEVPLFEQLLFYIADYSISSASTFLQEILKSTDYIENSSYLWEIAESSVPPNAFPLMKAQIDNGFFLPRAEMYRETARQIGGSSYADLFVTGCDNLTFKPDYSYPATLSSHYMHDILFGPNQTKCYIYANLHNSTVAKILLSMIQSEQSFVLRPTSKTSKFGINLRGFGIEMRPFKYSMEYGVKDSIILDTQKKQNGTIQDETIGKFDEIPPSYVDPSRLESIGIKLSSYLQSQKEPMPKVLRDITNNFPLYLPKICSSPETPESIGSFNRINQITLPEDSFSLINGRHIPLKNLDIFSLLDIITQEKNFRTILESHFRMDFPLIKSISSATLVEPGSYIIDYRSNMVNYLNNIEKDAEYSSWSTSINDVFDIFTGMPLVKKNLINAVYLGNIMTVEGSRAFLTLTFFVQQQLPLRVGLVPYFNLADKLSRKVCYAFHHLAIYSQKAAIKFIQESITSATNSKDDNKMPTEDDYAYYYTKYSEILNRRSTNNHLLSWNNLHNLYDQISSESLRIRETHEYLKKLGFKTDVILINGRQIKRESIISQDFLYEIQKSIQNVQQVIYQKGYRALPRADIIDILSEYSTVIPSLDVRVLDEVPIGLGLIHQSLSHQLDFAEYLNDIEWNWRDKGIIVSFFILFCPEGSNTTTFERFMKEVNHSVPTAFAINPPFPETIMKIDRSKATLLSNGRIYVDFEMNEINRFVMVDIWNKNCVYNSIKPHVSTIKYKRSEAILYLSCIFTDWLAESVNREPIPGEIFNIRTNLIYRSFNNNDGLHWDIVVDPFTREFQRMSDIIYYIDKLKVIDLRLVIIPPADINDQSQLTTLSTYYRNSLSNNNCVFTYLNDTTTYSCMPDMPNSFIFESMKASVDLDNILLKELSPGIHEGVYILTNIMTEGVCYTSKGGEFAEGAELALIDKFNNNERKSDTIVMMSNGYWQLPANPGRFSIELGGKRSKMVYEMIENEIIVSSFASFQRSLLVRVNKGMEGLKVYNMTVTDTSNTTRVDVFSVASGHLYERLLKIMMLAVRRRSNYNVKFWIIKTFLSPQFKATLPIMSKKFNFSYSLVSYKWPTWLRPQYEKQRIIWGNKILFLDVIFPLDLERVIYVDSDQIVRTDLIELMRMDFGEAPYAFTPFCNSRKETEPFRFWKSGYWKDLLGDKKYHISALFAIDLRRFRQMAAGDWLRYHYQKLSADPGSLANLDQDLPNYAQIHIPIYSLPQNWLWCETWCSDDTMKFAKTIDLCNNPLTKKPKLFVAQTMVKEWPGLDEEVRNISAGPDDYQKFFFNNTI</sequence>
<dbReference type="Pfam" id="PF18404">
    <property type="entry name" value="Glyco_transf_24"/>
    <property type="match status" value="1"/>
</dbReference>
<dbReference type="Pfam" id="PF18402">
    <property type="entry name" value="Thioredoxin_14"/>
    <property type="match status" value="1"/>
</dbReference>
<dbReference type="SUPFAM" id="SSF53448">
    <property type="entry name" value="Nucleotide-diphospho-sugar transferases"/>
    <property type="match status" value="1"/>
</dbReference>
<keyword evidence="4" id="KW-0256">Endoplasmic reticulum</keyword>
<evidence type="ECO:0000313" key="10">
    <source>
        <dbReference type="EMBL" id="KAK8842074.1"/>
    </source>
</evidence>
<name>A0ABR2H789_9EUKA</name>
<evidence type="ECO:0000256" key="3">
    <source>
        <dbReference type="ARBA" id="ARBA00022729"/>
    </source>
</evidence>
<evidence type="ECO:0000256" key="2">
    <source>
        <dbReference type="ARBA" id="ARBA00004319"/>
    </source>
</evidence>
<organism evidence="10 11">
    <name type="scientific">Tritrichomonas musculus</name>
    <dbReference type="NCBI Taxonomy" id="1915356"/>
    <lineage>
        <taxon>Eukaryota</taxon>
        <taxon>Metamonada</taxon>
        <taxon>Parabasalia</taxon>
        <taxon>Tritrichomonadida</taxon>
        <taxon>Tritrichomonadidae</taxon>
        <taxon>Tritrichomonas</taxon>
    </lineage>
</organism>
<dbReference type="Pfam" id="PF06427">
    <property type="entry name" value="UDP-g_GGTase"/>
    <property type="match status" value="1"/>
</dbReference>
<dbReference type="Proteomes" id="UP001470230">
    <property type="component" value="Unassembled WGS sequence"/>
</dbReference>
<dbReference type="InterPro" id="IPR009448">
    <property type="entry name" value="UDP-g_GGtrans"/>
</dbReference>
<gene>
    <name evidence="10" type="ORF">M9Y10_026296</name>
</gene>